<gene>
    <name evidence="1" type="ORF">SAMN02745129_2013</name>
</gene>
<reference evidence="1 2" key="1">
    <citation type="submission" date="2016-11" db="EMBL/GenBank/DDBJ databases">
        <authorList>
            <person name="Jaros S."/>
            <person name="Januszkiewicz K."/>
            <person name="Wedrychowicz H."/>
        </authorList>
    </citation>
    <scope>NUCLEOTIDE SEQUENCE [LARGE SCALE GENOMIC DNA]</scope>
    <source>
        <strain evidence="1 2">DSM 16917</strain>
    </source>
</reference>
<dbReference type="AlphaFoldDB" id="A0A1M5T5S4"/>
<sequence>MRLLCRCGQPLSVDLQGPALQWPADDQAFSYDARIELPRNRITLRGKPAEYAIHPVDYVVDFDPAEGFRPKVDGCCGYQRVPLFCPRCGSHVGYGHFDCTDVRRLALKPNMTRRGYLSHRRVQRLGNAGAMASVRKREFEGIGMEPSPSRSKDQIKE</sequence>
<evidence type="ECO:0000313" key="2">
    <source>
        <dbReference type="Proteomes" id="UP000184268"/>
    </source>
</evidence>
<organism evidence="1 2">
    <name type="scientific">Ferrimonas marina</name>
    <dbReference type="NCBI Taxonomy" id="299255"/>
    <lineage>
        <taxon>Bacteria</taxon>
        <taxon>Pseudomonadati</taxon>
        <taxon>Pseudomonadota</taxon>
        <taxon>Gammaproteobacteria</taxon>
        <taxon>Alteromonadales</taxon>
        <taxon>Ferrimonadaceae</taxon>
        <taxon>Ferrimonas</taxon>
    </lineage>
</organism>
<protein>
    <submittedName>
        <fullName evidence="1">Uncharacterized protein</fullName>
    </submittedName>
</protein>
<proteinExistence type="predicted"/>
<name>A0A1M5T5S4_9GAMM</name>
<accession>A0A1M5T5S4</accession>
<dbReference type="STRING" id="299255.SAMN02745129_2013"/>
<keyword evidence="2" id="KW-1185">Reference proteome</keyword>
<evidence type="ECO:0000313" key="1">
    <source>
        <dbReference type="EMBL" id="SHH46111.1"/>
    </source>
</evidence>
<dbReference type="EMBL" id="FQXG01000003">
    <property type="protein sequence ID" value="SHH46111.1"/>
    <property type="molecule type" value="Genomic_DNA"/>
</dbReference>
<dbReference type="Proteomes" id="UP000184268">
    <property type="component" value="Unassembled WGS sequence"/>
</dbReference>